<protein>
    <submittedName>
        <fullName evidence="1">Uncharacterized protein</fullName>
    </submittedName>
</protein>
<gene>
    <name evidence="1" type="ORF">SLEP1_g56922</name>
</gene>
<dbReference type="Proteomes" id="UP001054252">
    <property type="component" value="Unassembled WGS sequence"/>
</dbReference>
<organism evidence="1 2">
    <name type="scientific">Rubroshorea leprosula</name>
    <dbReference type="NCBI Taxonomy" id="152421"/>
    <lineage>
        <taxon>Eukaryota</taxon>
        <taxon>Viridiplantae</taxon>
        <taxon>Streptophyta</taxon>
        <taxon>Embryophyta</taxon>
        <taxon>Tracheophyta</taxon>
        <taxon>Spermatophyta</taxon>
        <taxon>Magnoliopsida</taxon>
        <taxon>eudicotyledons</taxon>
        <taxon>Gunneridae</taxon>
        <taxon>Pentapetalae</taxon>
        <taxon>rosids</taxon>
        <taxon>malvids</taxon>
        <taxon>Malvales</taxon>
        <taxon>Dipterocarpaceae</taxon>
        <taxon>Rubroshorea</taxon>
    </lineage>
</organism>
<dbReference type="AlphaFoldDB" id="A0AAV5MK61"/>
<proteinExistence type="predicted"/>
<evidence type="ECO:0000313" key="1">
    <source>
        <dbReference type="EMBL" id="GKV50210.1"/>
    </source>
</evidence>
<dbReference type="EMBL" id="BPVZ01000348">
    <property type="protein sequence ID" value="GKV50210.1"/>
    <property type="molecule type" value="Genomic_DNA"/>
</dbReference>
<accession>A0AAV5MK61</accession>
<reference evidence="1 2" key="1">
    <citation type="journal article" date="2021" name="Commun. Biol.">
        <title>The genome of Shorea leprosula (Dipterocarpaceae) highlights the ecological relevance of drought in aseasonal tropical rainforests.</title>
        <authorList>
            <person name="Ng K.K.S."/>
            <person name="Kobayashi M.J."/>
            <person name="Fawcett J.A."/>
            <person name="Hatakeyama M."/>
            <person name="Paape T."/>
            <person name="Ng C.H."/>
            <person name="Ang C.C."/>
            <person name="Tnah L.H."/>
            <person name="Lee C.T."/>
            <person name="Nishiyama T."/>
            <person name="Sese J."/>
            <person name="O'Brien M.J."/>
            <person name="Copetti D."/>
            <person name="Mohd Noor M.I."/>
            <person name="Ong R.C."/>
            <person name="Putra M."/>
            <person name="Sireger I.Z."/>
            <person name="Indrioko S."/>
            <person name="Kosugi Y."/>
            <person name="Izuno A."/>
            <person name="Isagi Y."/>
            <person name="Lee S.L."/>
            <person name="Shimizu K.K."/>
        </authorList>
    </citation>
    <scope>NUCLEOTIDE SEQUENCE [LARGE SCALE GENOMIC DNA]</scope>
    <source>
        <strain evidence="1">214</strain>
    </source>
</reference>
<keyword evidence="2" id="KW-1185">Reference proteome</keyword>
<name>A0AAV5MK61_9ROSI</name>
<comment type="caution">
    <text evidence="1">The sequence shown here is derived from an EMBL/GenBank/DDBJ whole genome shotgun (WGS) entry which is preliminary data.</text>
</comment>
<sequence>MDVLAKMSLARRFLFDFGMKLLYGIHEGEDLSIRRNKHMLHNYIVDIEDPCLDTDVEGIRVH</sequence>
<evidence type="ECO:0000313" key="2">
    <source>
        <dbReference type="Proteomes" id="UP001054252"/>
    </source>
</evidence>